<feature type="transmembrane region" description="Helical" evidence="1">
    <location>
        <begin position="70"/>
        <end position="96"/>
    </location>
</feature>
<dbReference type="Proteomes" id="UP001202180">
    <property type="component" value="Unassembled WGS sequence"/>
</dbReference>
<sequence length="236" mass="25538">MESSAHRIPAPAENSAEFRPLSVGQKLVKTLLGTGLFLIWLLLFILGLSLDANDYRPCVAPADTVSFHYLTLYAVSFTPINVALLASLAGALGGIASNLAASNKFSLVQPSKINSHSEDFQSYLYMTENPLVSLLRGFVTFMIFIAGSYLTDFTSANDPGNAGGFSGITASSYLRFSVSVSLLAYLAGYDPSRIQNLLNKLNLSKKENDLYPVERETVTQTLQVEKAGHPINHGQP</sequence>
<gene>
    <name evidence="2" type="ORF">M0L20_18280</name>
</gene>
<keyword evidence="1" id="KW-0812">Transmembrane</keyword>
<protein>
    <submittedName>
        <fullName evidence="2">Uncharacterized protein</fullName>
    </submittedName>
</protein>
<feature type="transmembrane region" description="Helical" evidence="1">
    <location>
        <begin position="170"/>
        <end position="188"/>
    </location>
</feature>
<keyword evidence="1" id="KW-1133">Transmembrane helix</keyword>
<comment type="caution">
    <text evidence="2">The sequence shown here is derived from an EMBL/GenBank/DDBJ whole genome shotgun (WGS) entry which is preliminary data.</text>
</comment>
<proteinExistence type="predicted"/>
<evidence type="ECO:0000256" key="1">
    <source>
        <dbReference type="SAM" id="Phobius"/>
    </source>
</evidence>
<evidence type="ECO:0000313" key="3">
    <source>
        <dbReference type="Proteomes" id="UP001202180"/>
    </source>
</evidence>
<dbReference type="EMBL" id="JALPRF010000003">
    <property type="protein sequence ID" value="MCK8493820.1"/>
    <property type="molecule type" value="Genomic_DNA"/>
</dbReference>
<feature type="transmembrane region" description="Helical" evidence="1">
    <location>
        <begin position="131"/>
        <end position="150"/>
    </location>
</feature>
<accession>A0ABT0HQI5</accession>
<feature type="transmembrane region" description="Helical" evidence="1">
    <location>
        <begin position="27"/>
        <end position="50"/>
    </location>
</feature>
<organism evidence="2 3">
    <name type="scientific">Spirosoma liriopis</name>
    <dbReference type="NCBI Taxonomy" id="2937440"/>
    <lineage>
        <taxon>Bacteria</taxon>
        <taxon>Pseudomonadati</taxon>
        <taxon>Bacteroidota</taxon>
        <taxon>Cytophagia</taxon>
        <taxon>Cytophagales</taxon>
        <taxon>Cytophagaceae</taxon>
        <taxon>Spirosoma</taxon>
    </lineage>
</organism>
<keyword evidence="1" id="KW-0472">Membrane</keyword>
<reference evidence="2 3" key="1">
    <citation type="submission" date="2022-04" db="EMBL/GenBank/DDBJ databases">
        <title>Spirosoma sp. strain RP8 genome sequencing and assembly.</title>
        <authorList>
            <person name="Jung Y."/>
        </authorList>
    </citation>
    <scope>NUCLEOTIDE SEQUENCE [LARGE SCALE GENOMIC DNA]</scope>
    <source>
        <strain evidence="2 3">RP8</strain>
    </source>
</reference>
<keyword evidence="3" id="KW-1185">Reference proteome</keyword>
<name>A0ABT0HQI5_9BACT</name>
<dbReference type="RefSeq" id="WP_248478451.1">
    <property type="nucleotide sequence ID" value="NZ_JALPRF010000003.1"/>
</dbReference>
<evidence type="ECO:0000313" key="2">
    <source>
        <dbReference type="EMBL" id="MCK8493820.1"/>
    </source>
</evidence>